<sequence length="372" mass="39503">MSSHDLARVTDERLVAVEPNALRVRYPRTVGRNARLGSHGSGFATTAVTLRTHSGYSGWGLVEGEVGELQQWVGRPVGDLFDPAVGVLDPAAASLDLALHDLAARILGVPAYAMLGGRGERSVSCYSGAIYFDDLDPEEAPRGIAAVLANCAADWAAGYRAVKLKIGRGYRWMDRQAGFARDVEVTRAVREAYPSARILVDVNNGYSPDETVAYLRAVEDCDLFWIEEPFPEEAAGLSLVREYLLESGSTVLVADGEFEPVEQHLLALARRGLVDVLLMDVVSYGLTAWRRVMPILTEIGVAASPHAWGQPLKSAYAAQLAAGLGNVLTVEGVPGSTVGVGAEAFAVRDGAITVPDTAGFGLTLTGPGFHGA</sequence>
<dbReference type="InterPro" id="IPR029065">
    <property type="entry name" value="Enolase_C-like"/>
</dbReference>
<dbReference type="PANTHER" id="PTHR48080">
    <property type="entry name" value="D-GALACTONATE DEHYDRATASE-RELATED"/>
    <property type="match status" value="1"/>
</dbReference>
<dbReference type="SMART" id="SM00922">
    <property type="entry name" value="MR_MLE"/>
    <property type="match status" value="1"/>
</dbReference>
<evidence type="ECO:0000259" key="4">
    <source>
        <dbReference type="SMART" id="SM00922"/>
    </source>
</evidence>
<dbReference type="Gene3D" id="3.30.390.10">
    <property type="entry name" value="Enolase-like, N-terminal domain"/>
    <property type="match status" value="1"/>
</dbReference>
<dbReference type="EC" id="4.2.1.40" evidence="3"/>
<gene>
    <name evidence="5" type="ORF">H9815_01405</name>
</gene>
<reference evidence="5" key="1">
    <citation type="journal article" date="2021" name="PeerJ">
        <title>Extensive microbial diversity within the chicken gut microbiome revealed by metagenomics and culture.</title>
        <authorList>
            <person name="Gilroy R."/>
            <person name="Ravi A."/>
            <person name="Getino M."/>
            <person name="Pursley I."/>
            <person name="Horton D.L."/>
            <person name="Alikhan N.F."/>
            <person name="Baker D."/>
            <person name="Gharbi K."/>
            <person name="Hall N."/>
            <person name="Watson M."/>
            <person name="Adriaenssens E.M."/>
            <person name="Foster-Nyarko E."/>
            <person name="Jarju S."/>
            <person name="Secka A."/>
            <person name="Antonio M."/>
            <person name="Oren A."/>
            <person name="Chaudhuri R.R."/>
            <person name="La Ragione R."/>
            <person name="Hildebrand F."/>
            <person name="Pallen M.J."/>
        </authorList>
    </citation>
    <scope>NUCLEOTIDE SEQUENCE</scope>
    <source>
        <strain evidence="5">ChiGjej4B4-7305</strain>
    </source>
</reference>
<dbReference type="InterPro" id="IPR029017">
    <property type="entry name" value="Enolase-like_N"/>
</dbReference>
<dbReference type="SUPFAM" id="SSF54826">
    <property type="entry name" value="Enolase N-terminal domain-like"/>
    <property type="match status" value="1"/>
</dbReference>
<proteinExistence type="predicted"/>
<dbReference type="InterPro" id="IPR036849">
    <property type="entry name" value="Enolase-like_C_sf"/>
</dbReference>
<organism evidence="5 6">
    <name type="scientific">Candidatus Ruania gallistercoris</name>
    <dbReference type="NCBI Taxonomy" id="2838746"/>
    <lineage>
        <taxon>Bacteria</taxon>
        <taxon>Bacillati</taxon>
        <taxon>Actinomycetota</taxon>
        <taxon>Actinomycetes</taxon>
        <taxon>Micrococcales</taxon>
        <taxon>Ruaniaceae</taxon>
        <taxon>Ruania</taxon>
    </lineage>
</organism>
<feature type="domain" description="Mandelate racemase/muconate lactonizing enzyme C-terminal" evidence="4">
    <location>
        <begin position="144"/>
        <end position="247"/>
    </location>
</feature>
<dbReference type="PANTHER" id="PTHR48080:SF4">
    <property type="entry name" value="GLUCARATE DEHYDRATASE"/>
    <property type="match status" value="1"/>
</dbReference>
<dbReference type="SUPFAM" id="SSF51604">
    <property type="entry name" value="Enolase C-terminal domain-like"/>
    <property type="match status" value="1"/>
</dbReference>
<dbReference type="Pfam" id="PF13378">
    <property type="entry name" value="MR_MLE_C"/>
    <property type="match status" value="1"/>
</dbReference>
<reference evidence="5" key="2">
    <citation type="submission" date="2021-04" db="EMBL/GenBank/DDBJ databases">
        <authorList>
            <person name="Gilroy R."/>
        </authorList>
    </citation>
    <scope>NUCLEOTIDE SEQUENCE</scope>
    <source>
        <strain evidence="5">ChiGjej4B4-7305</strain>
    </source>
</reference>
<comment type="catalytic activity">
    <reaction evidence="1">
        <text>D-glucarate = 5-dehydro-4-deoxy-D-glucarate + H2O</text>
        <dbReference type="Rhea" id="RHEA:14573"/>
        <dbReference type="ChEBI" id="CHEBI:15377"/>
        <dbReference type="ChEBI" id="CHEBI:30612"/>
        <dbReference type="ChEBI" id="CHEBI:42819"/>
        <dbReference type="EC" id="4.2.1.40"/>
    </reaction>
</comment>
<evidence type="ECO:0000256" key="3">
    <source>
        <dbReference type="ARBA" id="ARBA00011973"/>
    </source>
</evidence>
<dbReference type="Gene3D" id="3.20.20.120">
    <property type="entry name" value="Enolase-like C-terminal domain"/>
    <property type="match status" value="1"/>
</dbReference>
<comment type="pathway">
    <text evidence="2">Carbohydrate acid metabolism; D-glucarate degradation; 2,5-dioxopentanoate from D-glucarate: step 1/2.</text>
</comment>
<dbReference type="InterPro" id="IPR013342">
    <property type="entry name" value="Mandelate_racemase_C"/>
</dbReference>
<evidence type="ECO:0000256" key="2">
    <source>
        <dbReference type="ARBA" id="ARBA00005183"/>
    </source>
</evidence>
<dbReference type="EMBL" id="DXBY01000027">
    <property type="protein sequence ID" value="HIZ34406.1"/>
    <property type="molecule type" value="Genomic_DNA"/>
</dbReference>
<name>A0A9D2EBR2_9MICO</name>
<dbReference type="Proteomes" id="UP000824037">
    <property type="component" value="Unassembled WGS sequence"/>
</dbReference>
<evidence type="ECO:0000313" key="6">
    <source>
        <dbReference type="Proteomes" id="UP000824037"/>
    </source>
</evidence>
<protein>
    <recommendedName>
        <fullName evidence="3">glucarate dehydratase</fullName>
        <ecNumber evidence="3">4.2.1.40</ecNumber>
    </recommendedName>
</protein>
<dbReference type="GO" id="GO:0008872">
    <property type="term" value="F:glucarate dehydratase activity"/>
    <property type="evidence" value="ECO:0007669"/>
    <property type="project" value="UniProtKB-EC"/>
</dbReference>
<dbReference type="SFLD" id="SFLDS00001">
    <property type="entry name" value="Enolase"/>
    <property type="match status" value="1"/>
</dbReference>
<evidence type="ECO:0000313" key="5">
    <source>
        <dbReference type="EMBL" id="HIZ34406.1"/>
    </source>
</evidence>
<evidence type="ECO:0000256" key="1">
    <source>
        <dbReference type="ARBA" id="ARBA00001426"/>
    </source>
</evidence>
<accession>A0A9D2EBR2</accession>
<comment type="caution">
    <text evidence="5">The sequence shown here is derived from an EMBL/GenBank/DDBJ whole genome shotgun (WGS) entry which is preliminary data.</text>
</comment>
<dbReference type="InterPro" id="IPR034593">
    <property type="entry name" value="DgoD-like"/>
</dbReference>
<dbReference type="AlphaFoldDB" id="A0A9D2EBR2"/>